<sequence length="414" mass="45302">MTVDLDAFRREVRDWVRANLEPAPRPGRRRYGPEDTTPEDIAVARALQRTLFDAGFAGISYPAEYGGRGLTAAHERVFREETVDYRTPDFGGVGHVTFGAIGRSLLAHGDPDLLARHIPRILAGEELWCQFYSEPAAGSDLAGIRTRAVRDGERWILNGAKIWSTGAHLADYAMCLARTNWDVSKHRGLTWFVVPTDAAGLTIRPILQISGVTGFCEEFLDDVVVEEVIGGVDDGWTVAQTMLVYERGAGDSSGLPAEPRTLAPDLVEVARRAGRLHDPLVRQMIARAHTDDYAQYHLGRRIAARLRAGTTPQPAIAAYGKLAAGTFAPRRVRTALEIAGPGALQWHADDPNGAETATDYLNGRLSAIPAGTNEVQRNGIGERVLGLPREPSFDSTKPFSEVLRDAENWNHRIG</sequence>
<keyword evidence="4 6" id="KW-0274">FAD</keyword>
<evidence type="ECO:0000313" key="11">
    <source>
        <dbReference type="Proteomes" id="UP000655751"/>
    </source>
</evidence>
<protein>
    <submittedName>
        <fullName evidence="10">Acyl-CoA dehydrogenase family protein</fullName>
    </submittedName>
</protein>
<accession>A0A931IC91</accession>
<feature type="domain" description="Acyl-CoA dehydrogenase/oxidase C-terminal" evidence="7">
    <location>
        <begin position="233"/>
        <end position="385"/>
    </location>
</feature>
<evidence type="ECO:0000256" key="6">
    <source>
        <dbReference type="RuleBase" id="RU362125"/>
    </source>
</evidence>
<dbReference type="InterPro" id="IPR046373">
    <property type="entry name" value="Acyl-CoA_Oxase/DH_mid-dom_sf"/>
</dbReference>
<evidence type="ECO:0000256" key="1">
    <source>
        <dbReference type="ARBA" id="ARBA00001974"/>
    </source>
</evidence>
<dbReference type="GO" id="GO:0005886">
    <property type="term" value="C:plasma membrane"/>
    <property type="evidence" value="ECO:0007669"/>
    <property type="project" value="TreeGrafter"/>
</dbReference>
<keyword evidence="3 6" id="KW-0285">Flavoprotein</keyword>
<proteinExistence type="inferred from homology"/>
<organism evidence="10 11">
    <name type="scientific">Nocardia bovistercoris</name>
    <dbReference type="NCBI Taxonomy" id="2785916"/>
    <lineage>
        <taxon>Bacteria</taxon>
        <taxon>Bacillati</taxon>
        <taxon>Actinomycetota</taxon>
        <taxon>Actinomycetes</taxon>
        <taxon>Mycobacteriales</taxon>
        <taxon>Nocardiaceae</taxon>
        <taxon>Nocardia</taxon>
    </lineage>
</organism>
<keyword evidence="11" id="KW-1185">Reference proteome</keyword>
<dbReference type="SUPFAM" id="SSF47203">
    <property type="entry name" value="Acyl-CoA dehydrogenase C-terminal domain-like"/>
    <property type="match status" value="1"/>
</dbReference>
<dbReference type="PANTHER" id="PTHR43292:SF3">
    <property type="entry name" value="ACYL-COA DEHYDROGENASE FADE29"/>
    <property type="match status" value="1"/>
</dbReference>
<dbReference type="InterPro" id="IPR036250">
    <property type="entry name" value="AcylCo_DH-like_C"/>
</dbReference>
<dbReference type="InterPro" id="IPR009100">
    <property type="entry name" value="AcylCoA_DH/oxidase_NM_dom_sf"/>
</dbReference>
<dbReference type="InterPro" id="IPR013786">
    <property type="entry name" value="AcylCoA_DH/ox_N"/>
</dbReference>
<comment type="caution">
    <text evidence="10">The sequence shown here is derived from an EMBL/GenBank/DDBJ whole genome shotgun (WGS) entry which is preliminary data.</text>
</comment>
<dbReference type="PANTHER" id="PTHR43292">
    <property type="entry name" value="ACYL-COA DEHYDROGENASE"/>
    <property type="match status" value="1"/>
</dbReference>
<evidence type="ECO:0000259" key="9">
    <source>
        <dbReference type="Pfam" id="PF02771"/>
    </source>
</evidence>
<gene>
    <name evidence="10" type="ORF">IT779_19340</name>
</gene>
<reference evidence="10" key="1">
    <citation type="submission" date="2020-11" db="EMBL/GenBank/DDBJ databases">
        <title>Nocardia NEAU-351.nov., a novel actinomycete isolated from the cow dung.</title>
        <authorList>
            <person name="Zhang X."/>
        </authorList>
    </citation>
    <scope>NUCLEOTIDE SEQUENCE</scope>
    <source>
        <strain evidence="10">NEAU-351</strain>
    </source>
</reference>
<feature type="domain" description="Acyl-CoA dehydrogenase/oxidase N-terminal" evidence="9">
    <location>
        <begin position="5"/>
        <end position="125"/>
    </location>
</feature>
<dbReference type="Proteomes" id="UP000655751">
    <property type="component" value="Unassembled WGS sequence"/>
</dbReference>
<dbReference type="InterPro" id="IPR009075">
    <property type="entry name" value="AcylCo_DH/oxidase_C"/>
</dbReference>
<evidence type="ECO:0000256" key="5">
    <source>
        <dbReference type="ARBA" id="ARBA00023002"/>
    </source>
</evidence>
<evidence type="ECO:0000313" key="10">
    <source>
        <dbReference type="EMBL" id="MBH0778436.1"/>
    </source>
</evidence>
<name>A0A931IC91_9NOCA</name>
<evidence type="ECO:0000256" key="2">
    <source>
        <dbReference type="ARBA" id="ARBA00009347"/>
    </source>
</evidence>
<dbReference type="Pfam" id="PF00441">
    <property type="entry name" value="Acyl-CoA_dh_1"/>
    <property type="match status" value="1"/>
</dbReference>
<dbReference type="InterPro" id="IPR006091">
    <property type="entry name" value="Acyl-CoA_Oxase/DH_mid-dom"/>
</dbReference>
<dbReference type="Gene3D" id="1.20.140.10">
    <property type="entry name" value="Butyryl-CoA Dehydrogenase, subunit A, domain 3"/>
    <property type="match status" value="1"/>
</dbReference>
<dbReference type="RefSeq" id="WP_196150730.1">
    <property type="nucleotide sequence ID" value="NZ_JADMLG010000007.1"/>
</dbReference>
<dbReference type="AlphaFoldDB" id="A0A931IC91"/>
<comment type="similarity">
    <text evidence="2 6">Belongs to the acyl-CoA dehydrogenase family.</text>
</comment>
<dbReference type="GO" id="GO:0016627">
    <property type="term" value="F:oxidoreductase activity, acting on the CH-CH group of donors"/>
    <property type="evidence" value="ECO:0007669"/>
    <property type="project" value="InterPro"/>
</dbReference>
<dbReference type="InterPro" id="IPR037069">
    <property type="entry name" value="AcylCoA_DH/ox_N_sf"/>
</dbReference>
<dbReference type="InterPro" id="IPR052161">
    <property type="entry name" value="Mycobact_Acyl-CoA_DH"/>
</dbReference>
<evidence type="ECO:0000256" key="4">
    <source>
        <dbReference type="ARBA" id="ARBA00022827"/>
    </source>
</evidence>
<evidence type="ECO:0000259" key="8">
    <source>
        <dbReference type="Pfam" id="PF02770"/>
    </source>
</evidence>
<dbReference type="SUPFAM" id="SSF56645">
    <property type="entry name" value="Acyl-CoA dehydrogenase NM domain-like"/>
    <property type="match status" value="1"/>
</dbReference>
<dbReference type="Gene3D" id="1.10.540.10">
    <property type="entry name" value="Acyl-CoA dehydrogenase/oxidase, N-terminal domain"/>
    <property type="match status" value="1"/>
</dbReference>
<dbReference type="GO" id="GO:0050660">
    <property type="term" value="F:flavin adenine dinucleotide binding"/>
    <property type="evidence" value="ECO:0007669"/>
    <property type="project" value="InterPro"/>
</dbReference>
<dbReference type="Pfam" id="PF02771">
    <property type="entry name" value="Acyl-CoA_dh_N"/>
    <property type="match status" value="1"/>
</dbReference>
<evidence type="ECO:0000256" key="3">
    <source>
        <dbReference type="ARBA" id="ARBA00022630"/>
    </source>
</evidence>
<comment type="cofactor">
    <cofactor evidence="1 6">
        <name>FAD</name>
        <dbReference type="ChEBI" id="CHEBI:57692"/>
    </cofactor>
</comment>
<keyword evidence="5 6" id="KW-0560">Oxidoreductase</keyword>
<dbReference type="EMBL" id="JADMLG010000007">
    <property type="protein sequence ID" value="MBH0778436.1"/>
    <property type="molecule type" value="Genomic_DNA"/>
</dbReference>
<evidence type="ECO:0000259" key="7">
    <source>
        <dbReference type="Pfam" id="PF00441"/>
    </source>
</evidence>
<feature type="domain" description="Acyl-CoA oxidase/dehydrogenase middle" evidence="8">
    <location>
        <begin position="129"/>
        <end position="222"/>
    </location>
</feature>
<dbReference type="Pfam" id="PF02770">
    <property type="entry name" value="Acyl-CoA_dh_M"/>
    <property type="match status" value="1"/>
</dbReference>
<dbReference type="Gene3D" id="2.40.110.10">
    <property type="entry name" value="Butyryl-CoA Dehydrogenase, subunit A, domain 2"/>
    <property type="match status" value="1"/>
</dbReference>